<keyword evidence="7 10" id="KW-1133">Transmembrane helix</keyword>
<evidence type="ECO:0000256" key="3">
    <source>
        <dbReference type="ARBA" id="ARBA00022448"/>
    </source>
</evidence>
<comment type="subcellular location">
    <subcellularLocation>
        <location evidence="1">Membrane</location>
        <topology evidence="1">Multi-pass membrane protein</topology>
    </subcellularLocation>
</comment>
<comment type="similarity">
    <text evidence="2">Belongs to the oligopeptide OPT transporter family.</text>
</comment>
<dbReference type="GO" id="GO:0015031">
    <property type="term" value="P:protein transport"/>
    <property type="evidence" value="ECO:0007669"/>
    <property type="project" value="UniProtKB-KW"/>
</dbReference>
<feature type="transmembrane region" description="Helical" evidence="10">
    <location>
        <begin position="790"/>
        <end position="806"/>
    </location>
</feature>
<feature type="transmembrane region" description="Helical" evidence="10">
    <location>
        <begin position="321"/>
        <end position="342"/>
    </location>
</feature>
<dbReference type="InterPro" id="IPR004813">
    <property type="entry name" value="OPT"/>
</dbReference>
<feature type="transmembrane region" description="Helical" evidence="10">
    <location>
        <begin position="637"/>
        <end position="659"/>
    </location>
</feature>
<dbReference type="PANTHER" id="PTHR22601">
    <property type="entry name" value="ISP4 LIKE PROTEIN"/>
    <property type="match status" value="1"/>
</dbReference>
<feature type="transmembrane region" description="Helical" evidence="10">
    <location>
        <begin position="279"/>
        <end position="301"/>
    </location>
</feature>
<evidence type="ECO:0000313" key="12">
    <source>
        <dbReference type="Proteomes" id="UP000663861"/>
    </source>
</evidence>
<feature type="transmembrane region" description="Helical" evidence="10">
    <location>
        <begin position="614"/>
        <end position="631"/>
    </location>
</feature>
<accession>A0A8H3A7S4</accession>
<feature type="transmembrane region" description="Helical" evidence="10">
    <location>
        <begin position="396"/>
        <end position="420"/>
    </location>
</feature>
<dbReference type="GO" id="GO:0016020">
    <property type="term" value="C:membrane"/>
    <property type="evidence" value="ECO:0007669"/>
    <property type="project" value="UniProtKB-SubCell"/>
</dbReference>
<reference evidence="11" key="1">
    <citation type="submission" date="2021-01" db="EMBL/GenBank/DDBJ databases">
        <authorList>
            <person name="Kaushik A."/>
        </authorList>
    </citation>
    <scope>NUCLEOTIDE SEQUENCE</scope>
    <source>
        <strain evidence="11">AG4-RS23</strain>
    </source>
</reference>
<evidence type="ECO:0000256" key="9">
    <source>
        <dbReference type="SAM" id="MobiDB-lite"/>
    </source>
</evidence>
<feature type="transmembrane region" description="Helical" evidence="10">
    <location>
        <begin position="481"/>
        <end position="502"/>
    </location>
</feature>
<feature type="compositionally biased region" description="Basic and acidic residues" evidence="9">
    <location>
        <begin position="71"/>
        <end position="88"/>
    </location>
</feature>
<keyword evidence="6" id="KW-0653">Protein transport</keyword>
<keyword evidence="3" id="KW-0813">Transport</keyword>
<organism evidence="11 12">
    <name type="scientific">Rhizoctonia solani</name>
    <dbReference type="NCBI Taxonomy" id="456999"/>
    <lineage>
        <taxon>Eukaryota</taxon>
        <taxon>Fungi</taxon>
        <taxon>Dikarya</taxon>
        <taxon>Basidiomycota</taxon>
        <taxon>Agaricomycotina</taxon>
        <taxon>Agaricomycetes</taxon>
        <taxon>Cantharellales</taxon>
        <taxon>Ceratobasidiaceae</taxon>
        <taxon>Rhizoctonia</taxon>
    </lineage>
</organism>
<sequence>MDPHPQPDEQNLTHRIAYQHLNDPNYVIDEHVVRAYPLQQTHTKTDKNSDDGAETDSRYNMEYDIDFEDDSPYHTKTDKNSDDGAETDSRYNMEYDIDFEDDSPYPEVRAAVANTDDPTMPTNTFRISSACDANPSVQITALVAQLVALPAGKLLEKTLPRAHITTFGHTWSLNPGPFNIKEHTLITVMANVVAGGAYATDIIAAQKIFYGQHWGATYQLALVISTQMFGFSLAGICRRFLVWPSSMIWPATLVNTALFNTLHSTYGREEGGRMSRERFFTLAFIGSAAWYFLPGYLFTALSNFTWVCWIAPDNLIVNALFGYQHGLGMGFITFDWAMVAYNSSPLVTIAPDNLIVNALFGYQHGLGMGFITFDWAMVAYNSSPLVTPFWAELNVFVWAELNVFGALILVYWIIAPILYYKNVFFSKYMPISSTGSFDRWGNEYKPLNVIIDGQFDVEAYGQFDVEAYKAYSPLYISMTFALSYGLSFGALTSTVVHTWLWYRHDIMRQFRSSMKDETDVHSRLMLAYPEVPHWWYIVLGLISFALGIVTIEVWDTKLPVWAFILSLLISLVYLVPVGMIQAITNQQVGLNVITELIVGYMLPGKPVAMMIFKTFGYISGVITELIVGYMLPGKPVAMMIFKTFGYITMTQALAFVSDLKLGHYMKVPPRLMYLSQVVASLVSCFVVVGVQAWMFEHIPDLCKKDQPNKFTCPGVRVFGTASLIWGGIGPSRTFNPGQIFYPLTFCFLIGAVLPIPLYFLARRYPHSWFKYVNMPVVFTGTGNLPPASGINYSSWVMVGFIFQYWIRRRHFGWWSRYNYILSAALDSGVAVATIIIFFCKSFAIPKERGIGAPLVGEQHFRTYGRWTRTCAFTARKERTVWIRNLELISPPPCFFLTLPTSLF</sequence>
<feature type="transmembrane region" description="Helical" evidence="10">
    <location>
        <begin position="739"/>
        <end position="761"/>
    </location>
</feature>
<keyword evidence="8 10" id="KW-0472">Membrane</keyword>
<keyword evidence="5" id="KW-0571">Peptide transport</keyword>
<dbReference type="Pfam" id="PF03169">
    <property type="entry name" value="OPT"/>
    <property type="match status" value="2"/>
</dbReference>
<feature type="transmembrane region" description="Helical" evidence="10">
    <location>
        <begin position="818"/>
        <end position="838"/>
    </location>
</feature>
<proteinExistence type="inferred from homology"/>
<evidence type="ECO:0000256" key="5">
    <source>
        <dbReference type="ARBA" id="ARBA00022856"/>
    </source>
</evidence>
<keyword evidence="4 10" id="KW-0812">Transmembrane</keyword>
<evidence type="ECO:0000256" key="4">
    <source>
        <dbReference type="ARBA" id="ARBA00022692"/>
    </source>
</evidence>
<dbReference type="NCBIfam" id="TIGR00728">
    <property type="entry name" value="OPT_sfam"/>
    <property type="match status" value="2"/>
</dbReference>
<evidence type="ECO:0000256" key="10">
    <source>
        <dbReference type="SAM" id="Phobius"/>
    </source>
</evidence>
<feature type="transmembrane region" description="Helical" evidence="10">
    <location>
        <begin position="671"/>
        <end position="694"/>
    </location>
</feature>
<feature type="transmembrane region" description="Helical" evidence="10">
    <location>
        <begin position="354"/>
        <end position="376"/>
    </location>
</feature>
<dbReference type="EMBL" id="CAJMWY010000070">
    <property type="protein sequence ID" value="CAE6414260.1"/>
    <property type="molecule type" value="Genomic_DNA"/>
</dbReference>
<evidence type="ECO:0000313" key="11">
    <source>
        <dbReference type="EMBL" id="CAE6414260.1"/>
    </source>
</evidence>
<dbReference type="InterPro" id="IPR004648">
    <property type="entry name" value="Oligpept_transpt"/>
</dbReference>
<dbReference type="GO" id="GO:0035673">
    <property type="term" value="F:oligopeptide transmembrane transporter activity"/>
    <property type="evidence" value="ECO:0007669"/>
    <property type="project" value="InterPro"/>
</dbReference>
<feature type="transmembrane region" description="Helical" evidence="10">
    <location>
        <begin position="247"/>
        <end position="267"/>
    </location>
</feature>
<protein>
    <recommendedName>
        <fullName evidence="13">OPT oligopeptide transporter</fullName>
    </recommendedName>
</protein>
<feature type="transmembrane region" description="Helical" evidence="10">
    <location>
        <begin position="558"/>
        <end position="576"/>
    </location>
</feature>
<gene>
    <name evidence="11" type="ORF">RDB_LOCUS5401</name>
</gene>
<name>A0A8H3A7S4_9AGAM</name>
<evidence type="ECO:0000256" key="1">
    <source>
        <dbReference type="ARBA" id="ARBA00004141"/>
    </source>
</evidence>
<evidence type="ECO:0008006" key="13">
    <source>
        <dbReference type="Google" id="ProtNLM"/>
    </source>
</evidence>
<feature type="region of interest" description="Disordered" evidence="9">
    <location>
        <begin position="65"/>
        <end position="88"/>
    </location>
</feature>
<dbReference type="AlphaFoldDB" id="A0A8H3A7S4"/>
<comment type="caution">
    <text evidence="11">The sequence shown here is derived from an EMBL/GenBank/DDBJ whole genome shotgun (WGS) entry which is preliminary data.</text>
</comment>
<evidence type="ECO:0000256" key="2">
    <source>
        <dbReference type="ARBA" id="ARBA00008807"/>
    </source>
</evidence>
<feature type="transmembrane region" description="Helical" evidence="10">
    <location>
        <begin position="533"/>
        <end position="551"/>
    </location>
</feature>
<evidence type="ECO:0000256" key="7">
    <source>
        <dbReference type="ARBA" id="ARBA00022989"/>
    </source>
</evidence>
<evidence type="ECO:0000256" key="8">
    <source>
        <dbReference type="ARBA" id="ARBA00023136"/>
    </source>
</evidence>
<evidence type="ECO:0000256" key="6">
    <source>
        <dbReference type="ARBA" id="ARBA00022927"/>
    </source>
</evidence>
<dbReference type="Proteomes" id="UP000663861">
    <property type="component" value="Unassembled WGS sequence"/>
</dbReference>